<evidence type="ECO:0000256" key="2">
    <source>
        <dbReference type="ARBA" id="ARBA00022840"/>
    </source>
</evidence>
<dbReference type="UniPathway" id="UPA00241">
    <property type="reaction ID" value="UER00356"/>
</dbReference>
<comment type="caution">
    <text evidence="5">The sequence shown here is derived from an EMBL/GenBank/DDBJ whole genome shotgun (WGS) entry which is preliminary data.</text>
</comment>
<dbReference type="HAMAP" id="MF_00376">
    <property type="entry name" value="Dephospho_CoA_kinase"/>
    <property type="match status" value="1"/>
</dbReference>
<dbReference type="InterPro" id="IPR001977">
    <property type="entry name" value="Depp_CoAkinase"/>
</dbReference>
<sequence>MKVIGITGGIGTGKSTVSDYLKEKGYYVIDADQRARDMTTANTPATERILDAFGAEFVDKDGNLDRGKLARLVFVDADKKRLLESIVTKGVIDSVNAEIKHLRCSGTYDIIFLDAPILFETGAEESVDAVWLVTADIDTRIERVMVRDDALKDDILNRISSQMPEDKKRAMSQEIIDNSKGKDELYHQVDALISKYVETA</sequence>
<dbReference type="RefSeq" id="WP_133527898.1">
    <property type="nucleotide sequence ID" value="NZ_CALCQM010000059.1"/>
</dbReference>
<proteinExistence type="inferred from homology"/>
<keyword evidence="3" id="KW-0808">Transferase</keyword>
<protein>
    <recommendedName>
        <fullName evidence="3 4">Dephospho-CoA kinase</fullName>
        <ecNumber evidence="3 4">2.7.1.24</ecNumber>
    </recommendedName>
    <alternativeName>
        <fullName evidence="3">Dephosphocoenzyme A kinase</fullName>
    </alternativeName>
</protein>
<name>A0A4R6Q8T7_9FIRM</name>
<comment type="subcellular location">
    <subcellularLocation>
        <location evidence="3">Cytoplasm</location>
    </subcellularLocation>
</comment>
<keyword evidence="3" id="KW-0173">Coenzyme A biosynthesis</keyword>
<dbReference type="PROSITE" id="PS51219">
    <property type="entry name" value="DPCK"/>
    <property type="match status" value="1"/>
</dbReference>
<evidence type="ECO:0000256" key="3">
    <source>
        <dbReference type="HAMAP-Rule" id="MF_00376"/>
    </source>
</evidence>
<dbReference type="EMBL" id="SNXO01000006">
    <property type="protein sequence ID" value="TDP58550.1"/>
    <property type="molecule type" value="Genomic_DNA"/>
</dbReference>
<dbReference type="GO" id="GO:0004140">
    <property type="term" value="F:dephospho-CoA kinase activity"/>
    <property type="evidence" value="ECO:0007669"/>
    <property type="project" value="UniProtKB-UniRule"/>
</dbReference>
<feature type="binding site" evidence="3">
    <location>
        <begin position="11"/>
        <end position="16"/>
    </location>
    <ligand>
        <name>ATP</name>
        <dbReference type="ChEBI" id="CHEBI:30616"/>
    </ligand>
</feature>
<dbReference type="InterPro" id="IPR027417">
    <property type="entry name" value="P-loop_NTPase"/>
</dbReference>
<comment type="catalytic activity">
    <reaction evidence="3">
        <text>3'-dephospho-CoA + ATP = ADP + CoA + H(+)</text>
        <dbReference type="Rhea" id="RHEA:18245"/>
        <dbReference type="ChEBI" id="CHEBI:15378"/>
        <dbReference type="ChEBI" id="CHEBI:30616"/>
        <dbReference type="ChEBI" id="CHEBI:57287"/>
        <dbReference type="ChEBI" id="CHEBI:57328"/>
        <dbReference type="ChEBI" id="CHEBI:456216"/>
        <dbReference type="EC" id="2.7.1.24"/>
    </reaction>
</comment>
<evidence type="ECO:0000313" key="5">
    <source>
        <dbReference type="EMBL" id="TDP58550.1"/>
    </source>
</evidence>
<dbReference type="GO" id="GO:0005737">
    <property type="term" value="C:cytoplasm"/>
    <property type="evidence" value="ECO:0007669"/>
    <property type="project" value="UniProtKB-SubCell"/>
</dbReference>
<keyword evidence="6" id="KW-1185">Reference proteome</keyword>
<keyword evidence="3" id="KW-0963">Cytoplasm</keyword>
<dbReference type="GO" id="GO:0005524">
    <property type="term" value="F:ATP binding"/>
    <property type="evidence" value="ECO:0007669"/>
    <property type="project" value="UniProtKB-UniRule"/>
</dbReference>
<dbReference type="EC" id="2.7.1.24" evidence="3 4"/>
<dbReference type="Gene3D" id="3.40.50.300">
    <property type="entry name" value="P-loop containing nucleotide triphosphate hydrolases"/>
    <property type="match status" value="1"/>
</dbReference>
<dbReference type="AlphaFoldDB" id="A0A4R6Q8T7"/>
<keyword evidence="3 5" id="KW-0418">Kinase</keyword>
<keyword evidence="1 3" id="KW-0547">Nucleotide-binding</keyword>
<dbReference type="PANTHER" id="PTHR10695">
    <property type="entry name" value="DEPHOSPHO-COA KINASE-RELATED"/>
    <property type="match status" value="1"/>
</dbReference>
<keyword evidence="2 3" id="KW-0067">ATP-binding</keyword>
<reference evidence="5 6" key="1">
    <citation type="submission" date="2019-03" db="EMBL/GenBank/DDBJ databases">
        <title>Genomic Encyclopedia of Type Strains, Phase IV (KMG-IV): sequencing the most valuable type-strain genomes for metagenomic binning, comparative biology and taxonomic classification.</title>
        <authorList>
            <person name="Goeker M."/>
        </authorList>
    </citation>
    <scope>NUCLEOTIDE SEQUENCE [LARGE SCALE GENOMIC DNA]</scope>
    <source>
        <strain evidence="5 6">DSM 28287</strain>
    </source>
</reference>
<evidence type="ECO:0000256" key="4">
    <source>
        <dbReference type="NCBIfam" id="TIGR00152"/>
    </source>
</evidence>
<comment type="pathway">
    <text evidence="3">Cofactor biosynthesis; coenzyme A biosynthesis; CoA from (R)-pantothenate: step 5/5.</text>
</comment>
<dbReference type="Proteomes" id="UP000295500">
    <property type="component" value="Unassembled WGS sequence"/>
</dbReference>
<evidence type="ECO:0000313" key="6">
    <source>
        <dbReference type="Proteomes" id="UP000295500"/>
    </source>
</evidence>
<dbReference type="OrthoDB" id="9768127at2"/>
<gene>
    <name evidence="3" type="primary">coaE</name>
    <name evidence="5" type="ORF">EV211_10661</name>
</gene>
<dbReference type="SUPFAM" id="SSF52540">
    <property type="entry name" value="P-loop containing nucleoside triphosphate hydrolases"/>
    <property type="match status" value="1"/>
</dbReference>
<comment type="similarity">
    <text evidence="3">Belongs to the CoaE family.</text>
</comment>
<accession>A0A4R6Q8T7</accession>
<dbReference type="GO" id="GO:0015937">
    <property type="term" value="P:coenzyme A biosynthetic process"/>
    <property type="evidence" value="ECO:0007669"/>
    <property type="project" value="UniProtKB-UniRule"/>
</dbReference>
<dbReference type="PANTHER" id="PTHR10695:SF46">
    <property type="entry name" value="BIFUNCTIONAL COENZYME A SYNTHASE-RELATED"/>
    <property type="match status" value="1"/>
</dbReference>
<dbReference type="CDD" id="cd02022">
    <property type="entry name" value="DPCK"/>
    <property type="match status" value="1"/>
</dbReference>
<organism evidence="5 6">
    <name type="scientific">Aminicella lysinilytica</name>
    <dbReference type="NCBI Taxonomy" id="433323"/>
    <lineage>
        <taxon>Bacteria</taxon>
        <taxon>Bacillati</taxon>
        <taxon>Bacillota</taxon>
        <taxon>Clostridia</taxon>
        <taxon>Peptostreptococcales</taxon>
        <taxon>Anaerovoracaceae</taxon>
        <taxon>Aminicella</taxon>
    </lineage>
</organism>
<dbReference type="Pfam" id="PF01121">
    <property type="entry name" value="CoaE"/>
    <property type="match status" value="1"/>
</dbReference>
<evidence type="ECO:0000256" key="1">
    <source>
        <dbReference type="ARBA" id="ARBA00022741"/>
    </source>
</evidence>
<comment type="function">
    <text evidence="3">Catalyzes the phosphorylation of the 3'-hydroxyl group of dephosphocoenzyme A to form coenzyme A.</text>
</comment>
<dbReference type="NCBIfam" id="TIGR00152">
    <property type="entry name" value="dephospho-CoA kinase"/>
    <property type="match status" value="1"/>
</dbReference>